<accession>A0ABR1JUU2</accession>
<evidence type="ECO:0000256" key="2">
    <source>
        <dbReference type="ARBA" id="ARBA00022670"/>
    </source>
</evidence>
<keyword evidence="4" id="KW-0378">Hydrolase</keyword>
<feature type="domain" description="Peptidase M20 dimerisation" evidence="6">
    <location>
        <begin position="3"/>
        <end position="56"/>
    </location>
</feature>
<protein>
    <recommendedName>
        <fullName evidence="6">Peptidase M20 dimerisation domain-containing protein</fullName>
    </recommendedName>
</protein>
<dbReference type="PANTHER" id="PTHR45962">
    <property type="entry name" value="N-FATTY-ACYL-AMINO ACID SYNTHASE/HYDROLASE PM20D1"/>
    <property type="match status" value="1"/>
</dbReference>
<evidence type="ECO:0000256" key="3">
    <source>
        <dbReference type="ARBA" id="ARBA00022723"/>
    </source>
</evidence>
<keyword evidence="5" id="KW-0862">Zinc</keyword>
<comment type="similarity">
    <text evidence="1">Belongs to the peptidase M20A family.</text>
</comment>
<dbReference type="PANTHER" id="PTHR45962:SF1">
    <property type="entry name" value="N-FATTY-ACYL-AMINO ACID SYNTHASE_HYDROLASE PM20D1"/>
    <property type="match status" value="1"/>
</dbReference>
<evidence type="ECO:0000259" key="6">
    <source>
        <dbReference type="Pfam" id="PF07687"/>
    </source>
</evidence>
<keyword evidence="8" id="KW-1185">Reference proteome</keyword>
<dbReference type="SUPFAM" id="SSF53187">
    <property type="entry name" value="Zn-dependent exopeptidases"/>
    <property type="match status" value="1"/>
</dbReference>
<dbReference type="InterPro" id="IPR011650">
    <property type="entry name" value="Peptidase_M20_dimer"/>
</dbReference>
<dbReference type="Gene3D" id="3.30.70.360">
    <property type="match status" value="1"/>
</dbReference>
<dbReference type="InterPro" id="IPR047177">
    <property type="entry name" value="Pept_M20A"/>
</dbReference>
<dbReference type="SUPFAM" id="SSF55031">
    <property type="entry name" value="Bacterial exopeptidase dimerisation domain"/>
    <property type="match status" value="1"/>
</dbReference>
<evidence type="ECO:0000256" key="5">
    <source>
        <dbReference type="ARBA" id="ARBA00022833"/>
    </source>
</evidence>
<organism evidence="7 8">
    <name type="scientific">Marasmiellus scandens</name>
    <dbReference type="NCBI Taxonomy" id="2682957"/>
    <lineage>
        <taxon>Eukaryota</taxon>
        <taxon>Fungi</taxon>
        <taxon>Dikarya</taxon>
        <taxon>Basidiomycota</taxon>
        <taxon>Agaricomycotina</taxon>
        <taxon>Agaricomycetes</taxon>
        <taxon>Agaricomycetidae</taxon>
        <taxon>Agaricales</taxon>
        <taxon>Marasmiineae</taxon>
        <taxon>Omphalotaceae</taxon>
        <taxon>Marasmiellus</taxon>
    </lineage>
</organism>
<dbReference type="InterPro" id="IPR036264">
    <property type="entry name" value="Bact_exopeptidase_dim_dom"/>
</dbReference>
<dbReference type="Gene3D" id="1.10.150.900">
    <property type="match status" value="1"/>
</dbReference>
<evidence type="ECO:0000256" key="1">
    <source>
        <dbReference type="ARBA" id="ARBA00006247"/>
    </source>
</evidence>
<evidence type="ECO:0000256" key="4">
    <source>
        <dbReference type="ARBA" id="ARBA00022801"/>
    </source>
</evidence>
<name>A0ABR1JUU2_9AGAR</name>
<keyword evidence="3" id="KW-0479">Metal-binding</keyword>
<reference evidence="7 8" key="1">
    <citation type="submission" date="2024-01" db="EMBL/GenBank/DDBJ databases">
        <title>A draft genome for the cacao thread blight pathogen Marasmiellus scandens.</title>
        <authorList>
            <person name="Baruah I.K."/>
            <person name="Leung J."/>
            <person name="Bukari Y."/>
            <person name="Amoako-Attah I."/>
            <person name="Meinhardt L.W."/>
            <person name="Bailey B.A."/>
            <person name="Cohen S.P."/>
        </authorList>
    </citation>
    <scope>NUCLEOTIDE SEQUENCE [LARGE SCALE GENOMIC DNA]</scope>
    <source>
        <strain evidence="7 8">GH-19</strain>
    </source>
</reference>
<dbReference type="Pfam" id="PF07687">
    <property type="entry name" value="M20_dimer"/>
    <property type="match status" value="1"/>
</dbReference>
<keyword evidence="2" id="KW-0645">Protease</keyword>
<sequence length="199" mass="22134">MLRTTQAIDLVEGGVKVNALPEKASVVINHRIAEHSSVNEVKDHITSVIAPVAIEYNLALNAFGEDIPIFTEGQNLQNKSRIILSEAFYSALEPSPVTPVALNGPYGVLSGTIKATLESSMRYEANRVVVAPSLALGNTDTRFYWNLTQHIFRYSHRGDKDDMYNGLHTVNEAVRADSIIEQIRFFTKLILNCDETKLF</sequence>
<dbReference type="Proteomes" id="UP001498398">
    <property type="component" value="Unassembled WGS sequence"/>
</dbReference>
<proteinExistence type="inferred from homology"/>
<dbReference type="EMBL" id="JBANRG010000005">
    <property type="protein sequence ID" value="KAK7466413.1"/>
    <property type="molecule type" value="Genomic_DNA"/>
</dbReference>
<evidence type="ECO:0000313" key="7">
    <source>
        <dbReference type="EMBL" id="KAK7466413.1"/>
    </source>
</evidence>
<gene>
    <name evidence="7" type="ORF">VKT23_005135</name>
</gene>
<evidence type="ECO:0000313" key="8">
    <source>
        <dbReference type="Proteomes" id="UP001498398"/>
    </source>
</evidence>
<comment type="caution">
    <text evidence="7">The sequence shown here is derived from an EMBL/GenBank/DDBJ whole genome shotgun (WGS) entry which is preliminary data.</text>
</comment>